<dbReference type="RefSeq" id="WP_139671767.1">
    <property type="nucleotide sequence ID" value="NZ_VDLY02000016.1"/>
</dbReference>
<name>A0A5N5ZZI8_9ACTN</name>
<evidence type="ECO:0000256" key="1">
    <source>
        <dbReference type="ARBA" id="ARBA00023002"/>
    </source>
</evidence>
<dbReference type="AlphaFoldDB" id="A0A5N5ZZI8"/>
<dbReference type="EMBL" id="VDLY02000016">
    <property type="protein sequence ID" value="KAB8161907.1"/>
    <property type="molecule type" value="Genomic_DNA"/>
</dbReference>
<dbReference type="CDD" id="cd12167">
    <property type="entry name" value="2-Hacid_dh_8"/>
    <property type="match status" value="1"/>
</dbReference>
<dbReference type="GO" id="GO:0051287">
    <property type="term" value="F:NAD binding"/>
    <property type="evidence" value="ECO:0007669"/>
    <property type="project" value="InterPro"/>
</dbReference>
<dbReference type="PROSITE" id="PS00671">
    <property type="entry name" value="D_2_HYDROXYACID_DH_3"/>
    <property type="match status" value="1"/>
</dbReference>
<sequence>MSERPSVLFALDPEHLPLLFPPDLMARLTATADLDPTLVADLDDPASRRLLASTEVLVTGWGCPPLTPETLAAAPRLRAVLHTGGSVKYLLPNEGWERGLLVSSAAAANALPVAEYALGMILLAGKGVLTLADRYRAERRFTLGEVHRDVGNVGRRVGLIGASRIGRRLIELLRHHDLDVVLHDPYVDEADAARLGARLVGVAELFRESHIVSVHAPAVPETHHLVDRAALASMRDGAVLLNTARGSLVDHEALTEELVSGRLSAILDVTEPEPLPADSPLWGLPNVLLTPHIAGSHGNELSRLGRTAVEELERLAAGHPLRHRVHRAELHRAA</sequence>
<comment type="caution">
    <text evidence="4">The sequence shown here is derived from an EMBL/GenBank/DDBJ whole genome shotgun (WGS) entry which is preliminary data.</text>
</comment>
<dbReference type="Gene3D" id="3.40.50.720">
    <property type="entry name" value="NAD(P)-binding Rossmann-like Domain"/>
    <property type="match status" value="2"/>
</dbReference>
<dbReference type="GO" id="GO:0030267">
    <property type="term" value="F:glyoxylate reductase (NADPH) activity"/>
    <property type="evidence" value="ECO:0007669"/>
    <property type="project" value="TreeGrafter"/>
</dbReference>
<dbReference type="GO" id="GO:0016618">
    <property type="term" value="F:hydroxypyruvate reductase [NAD(P)H] activity"/>
    <property type="evidence" value="ECO:0007669"/>
    <property type="project" value="TreeGrafter"/>
</dbReference>
<dbReference type="PROSITE" id="PS00670">
    <property type="entry name" value="D_2_HYDROXYACID_DH_2"/>
    <property type="match status" value="1"/>
</dbReference>
<dbReference type="InterPro" id="IPR036291">
    <property type="entry name" value="NAD(P)-bd_dom_sf"/>
</dbReference>
<proteinExistence type="predicted"/>
<dbReference type="GO" id="GO:0005829">
    <property type="term" value="C:cytosol"/>
    <property type="evidence" value="ECO:0007669"/>
    <property type="project" value="TreeGrafter"/>
</dbReference>
<keyword evidence="5" id="KW-1185">Reference proteome</keyword>
<dbReference type="InterPro" id="IPR029753">
    <property type="entry name" value="D-isomer_DH_CS"/>
</dbReference>
<dbReference type="InterPro" id="IPR006140">
    <property type="entry name" value="D-isomer_DH_NAD-bd"/>
</dbReference>
<dbReference type="Proteomes" id="UP000314251">
    <property type="component" value="Unassembled WGS sequence"/>
</dbReference>
<reference evidence="4" key="1">
    <citation type="submission" date="2019-10" db="EMBL/GenBank/DDBJ databases">
        <title>Nonomuraea sp. nov., isolated from Phyllanthus amarus.</title>
        <authorList>
            <person name="Klykleung N."/>
            <person name="Tanasupawat S."/>
        </authorList>
    </citation>
    <scope>NUCLEOTIDE SEQUENCE [LARGE SCALE GENOMIC DNA]</scope>
    <source>
        <strain evidence="4">3MP-10</strain>
    </source>
</reference>
<dbReference type="SUPFAM" id="SSF51735">
    <property type="entry name" value="NAD(P)-binding Rossmann-fold domains"/>
    <property type="match status" value="1"/>
</dbReference>
<keyword evidence="2" id="KW-0520">NAD</keyword>
<feature type="domain" description="D-isomer specific 2-hydroxyacid dehydrogenase NAD-binding" evidence="3">
    <location>
        <begin position="119"/>
        <end position="294"/>
    </location>
</feature>
<dbReference type="InterPro" id="IPR050223">
    <property type="entry name" value="D-isomer_2-hydroxyacid_DH"/>
</dbReference>
<dbReference type="SUPFAM" id="SSF52283">
    <property type="entry name" value="Formate/glycerate dehydrogenase catalytic domain-like"/>
    <property type="match status" value="1"/>
</dbReference>
<accession>A0A5N5ZZI8</accession>
<dbReference type="PANTHER" id="PTHR10996">
    <property type="entry name" value="2-HYDROXYACID DEHYDROGENASE-RELATED"/>
    <property type="match status" value="1"/>
</dbReference>
<protein>
    <submittedName>
        <fullName evidence="4">Hydroxyacid dehydrogenase</fullName>
    </submittedName>
</protein>
<evidence type="ECO:0000259" key="3">
    <source>
        <dbReference type="Pfam" id="PF02826"/>
    </source>
</evidence>
<evidence type="ECO:0000313" key="5">
    <source>
        <dbReference type="Proteomes" id="UP000314251"/>
    </source>
</evidence>
<dbReference type="Pfam" id="PF02826">
    <property type="entry name" value="2-Hacid_dh_C"/>
    <property type="match status" value="1"/>
</dbReference>
<keyword evidence="1" id="KW-0560">Oxidoreductase</keyword>
<evidence type="ECO:0000256" key="2">
    <source>
        <dbReference type="ARBA" id="ARBA00023027"/>
    </source>
</evidence>
<dbReference type="PANTHER" id="PTHR10996:SF178">
    <property type="entry name" value="2-HYDROXYACID DEHYDROGENASE YGL185C-RELATED"/>
    <property type="match status" value="1"/>
</dbReference>
<gene>
    <name evidence="4" type="ORF">FH607_022765</name>
</gene>
<dbReference type="OrthoDB" id="4324715at2"/>
<organism evidence="4 5">
    <name type="scientific">Streptomyces mimosae</name>
    <dbReference type="NCBI Taxonomy" id="2586635"/>
    <lineage>
        <taxon>Bacteria</taxon>
        <taxon>Bacillati</taxon>
        <taxon>Actinomycetota</taxon>
        <taxon>Actinomycetes</taxon>
        <taxon>Kitasatosporales</taxon>
        <taxon>Streptomycetaceae</taxon>
        <taxon>Streptomyces</taxon>
    </lineage>
</organism>
<evidence type="ECO:0000313" key="4">
    <source>
        <dbReference type="EMBL" id="KAB8161907.1"/>
    </source>
</evidence>